<dbReference type="SUPFAM" id="SSF52540">
    <property type="entry name" value="P-loop containing nucleoside triphosphate hydrolases"/>
    <property type="match status" value="1"/>
</dbReference>
<evidence type="ECO:0000259" key="1">
    <source>
        <dbReference type="Pfam" id="PF13614"/>
    </source>
</evidence>
<proteinExistence type="predicted"/>
<evidence type="ECO:0000313" key="5">
    <source>
        <dbReference type="Proteomes" id="UP000503330"/>
    </source>
</evidence>
<reference evidence="2 5" key="2">
    <citation type="submission" date="2020-02" db="EMBL/GenBank/DDBJ databases">
        <authorList>
            <person name="Kociolek L.K."/>
            <person name="Ozer E.A."/>
        </authorList>
    </citation>
    <scope>NUCLEOTIDE SEQUENCE [LARGE SCALE GENOMIC DNA]</scope>
    <source>
        <strain evidence="2 5">ATCC 14501</strain>
    </source>
</reference>
<reference evidence="3 4" key="1">
    <citation type="submission" date="2018-08" db="EMBL/GenBank/DDBJ databases">
        <title>A genome reference for cultivated species of the human gut microbiota.</title>
        <authorList>
            <person name="Zou Y."/>
            <person name="Xue W."/>
            <person name="Luo G."/>
        </authorList>
    </citation>
    <scope>NUCLEOTIDE SEQUENCE [LARGE SCALE GENOMIC DNA]</scope>
    <source>
        <strain evidence="3 4">OF01-2LB</strain>
    </source>
</reference>
<dbReference type="EMBL" id="QVEV01000091">
    <property type="protein sequence ID" value="RGC08033.1"/>
    <property type="molecule type" value="Genomic_DNA"/>
</dbReference>
<feature type="domain" description="AAA" evidence="1">
    <location>
        <begin position="3"/>
        <end position="156"/>
    </location>
</feature>
<dbReference type="RefSeq" id="WP_117445067.1">
    <property type="nucleotide sequence ID" value="NZ_BAAACC010000019.1"/>
</dbReference>
<protein>
    <submittedName>
        <fullName evidence="2">AAA family ATPase</fullName>
    </submittedName>
    <submittedName>
        <fullName evidence="3">ParA family protein</fullName>
    </submittedName>
</protein>
<dbReference type="EMBL" id="CP048838">
    <property type="protein sequence ID" value="QJA02245.1"/>
    <property type="molecule type" value="Genomic_DNA"/>
</dbReference>
<dbReference type="Pfam" id="PF13614">
    <property type="entry name" value="AAA_31"/>
    <property type="match status" value="1"/>
</dbReference>
<dbReference type="InterPro" id="IPR025669">
    <property type="entry name" value="AAA_dom"/>
</dbReference>
<evidence type="ECO:0000313" key="4">
    <source>
        <dbReference type="Proteomes" id="UP000260025"/>
    </source>
</evidence>
<sequence>MNKIIAITNRKGGSGKTTTAKNLAYDLTLKGKRVLLIDLDPQCNATEGLTRRKYKRTVIGMLQWMPVRKCIYKTRFKDLDILPGNDYLASTEVQDNILIKQVLPVREDYDHIIIDTSPYFNKLTAEILKISDLVIIPTLLEDDSMKGVMTTILELMALFGDTIRCKVLATMVDDSRFAENLLTALKKDVGILCFDTFIRENHIAVRRARKRQVPLSYRYRYTSKAARDYERLTAELLEVI</sequence>
<dbReference type="InterPro" id="IPR027417">
    <property type="entry name" value="P-loop_NTPase"/>
</dbReference>
<accession>A0A3E2VC96</accession>
<dbReference type="PIRSF" id="PIRSF009320">
    <property type="entry name" value="Nuc_binding_HP_1000"/>
    <property type="match status" value="1"/>
</dbReference>
<organism evidence="3 4">
    <name type="scientific">Clostridium innocuum</name>
    <dbReference type="NCBI Taxonomy" id="1522"/>
    <lineage>
        <taxon>Bacteria</taxon>
        <taxon>Bacillati</taxon>
        <taxon>Bacillota</taxon>
        <taxon>Clostridia</taxon>
        <taxon>Eubacteriales</taxon>
        <taxon>Clostridiaceae</taxon>
        <taxon>Clostridium</taxon>
    </lineage>
</organism>
<dbReference type="InterPro" id="IPR050678">
    <property type="entry name" value="DNA_Partitioning_ATPase"/>
</dbReference>
<dbReference type="AlphaFoldDB" id="A0A3E2VC96"/>
<dbReference type="PANTHER" id="PTHR13696:SF52">
    <property type="entry name" value="PARA FAMILY PROTEIN CT_582"/>
    <property type="match status" value="1"/>
</dbReference>
<dbReference type="Proteomes" id="UP000260025">
    <property type="component" value="Unassembled WGS sequence"/>
</dbReference>
<evidence type="ECO:0000313" key="3">
    <source>
        <dbReference type="EMBL" id="RGC08033.1"/>
    </source>
</evidence>
<name>A0A3E2VC96_CLOIN</name>
<dbReference type="Proteomes" id="UP000503330">
    <property type="component" value="Chromosome"/>
</dbReference>
<evidence type="ECO:0000313" key="2">
    <source>
        <dbReference type="EMBL" id="QJA02245.1"/>
    </source>
</evidence>
<gene>
    <name evidence="3" type="ORF">DXA38_22435</name>
    <name evidence="2" type="ORF">G4D54_07305</name>
</gene>
<dbReference type="CDD" id="cd02042">
    <property type="entry name" value="ParAB_family"/>
    <property type="match status" value="1"/>
</dbReference>
<dbReference type="PANTHER" id="PTHR13696">
    <property type="entry name" value="P-LOOP CONTAINING NUCLEOSIDE TRIPHOSPHATE HYDROLASE"/>
    <property type="match status" value="1"/>
</dbReference>
<dbReference type="OrthoDB" id="1655477at2"/>
<dbReference type="Gene3D" id="3.40.50.300">
    <property type="entry name" value="P-loop containing nucleotide triphosphate hydrolases"/>
    <property type="match status" value="1"/>
</dbReference>
<dbReference type="GeneID" id="61925332"/>